<sequence>MIKVGVGVSEDTSLHWQRQGTGPDLVLLHGWGMNSAIWQPVIEQLKPHFRLHCVDLPGFGLSKPIDDNILERTLTALLQGAPQRAIWLGWSLGGLLATQIALMQPQRVAGLITVASSPKFVACDDWRGIKPEVLEAFSAQLAQDYQQTIERFIALQALGSPTARHDIKQLKHAVLSRPHPTLEALASGLNWLATFDLRAQLAQLTMPTLRVYGRLDGLVPKAIAAKVQQLQPNSEWSMFEASAHAPFMTESTLFCERIIQFALKIEPARLVANSLQNNA</sequence>
<dbReference type="GO" id="GO:0090499">
    <property type="term" value="F:pimelyl-[acyl-carrier protein] methyl ester esterase activity"/>
    <property type="evidence" value="ECO:0007669"/>
    <property type="project" value="UniProtKB-EC"/>
</dbReference>
<evidence type="ECO:0000259" key="6">
    <source>
        <dbReference type="Pfam" id="PF00561"/>
    </source>
</evidence>
<dbReference type="AlphaFoldDB" id="A0A7X8YI21"/>
<accession>A0A7X8YI21</accession>
<comment type="similarity">
    <text evidence="5">Belongs to the AB hydrolase superfamily. Carboxylesterase BioH family.</text>
</comment>
<dbReference type="SUPFAM" id="SSF53474">
    <property type="entry name" value="alpha/beta-Hydrolases"/>
    <property type="match status" value="1"/>
</dbReference>
<dbReference type="InterPro" id="IPR050266">
    <property type="entry name" value="AB_hydrolase_sf"/>
</dbReference>
<dbReference type="NCBIfam" id="TIGR01738">
    <property type="entry name" value="bioH"/>
    <property type="match status" value="1"/>
</dbReference>
<gene>
    <name evidence="5 7" type="primary">bioH</name>
    <name evidence="7" type="ORF">HGP28_13700</name>
</gene>
<evidence type="ECO:0000256" key="4">
    <source>
        <dbReference type="ARBA" id="ARBA00022801"/>
    </source>
</evidence>
<feature type="binding site" evidence="5">
    <location>
        <position position="31"/>
    </location>
    <ligand>
        <name>substrate</name>
    </ligand>
</feature>
<comment type="subcellular location">
    <subcellularLocation>
        <location evidence="5">Cytoplasm</location>
    </subcellularLocation>
</comment>
<organism evidence="7 8">
    <name type="scientific">Vibrio agarilyticus</name>
    <dbReference type="NCBI Taxonomy" id="2726741"/>
    <lineage>
        <taxon>Bacteria</taxon>
        <taxon>Pseudomonadati</taxon>
        <taxon>Pseudomonadota</taxon>
        <taxon>Gammaproteobacteria</taxon>
        <taxon>Vibrionales</taxon>
        <taxon>Vibrionaceae</taxon>
        <taxon>Vibrio</taxon>
    </lineage>
</organism>
<reference evidence="7 8" key="1">
    <citation type="submission" date="2020-04" db="EMBL/GenBank/DDBJ databases">
        <title>Vibrio sp. SM6, a novel species isolated from seawater.</title>
        <authorList>
            <person name="Wang X."/>
        </authorList>
    </citation>
    <scope>NUCLEOTIDE SEQUENCE [LARGE SCALE GENOMIC DNA]</scope>
    <source>
        <strain evidence="7 8">SM6</strain>
    </source>
</reference>
<dbReference type="EC" id="3.1.1.85" evidence="5"/>
<feature type="binding site" evidence="5">
    <location>
        <begin position="91"/>
        <end position="92"/>
    </location>
    <ligand>
        <name>substrate</name>
    </ligand>
</feature>
<feature type="binding site" evidence="5">
    <location>
        <begin position="152"/>
        <end position="156"/>
    </location>
    <ligand>
        <name>substrate</name>
    </ligand>
</feature>
<dbReference type="EMBL" id="JABAIK010000014">
    <property type="protein sequence ID" value="NLS13942.1"/>
    <property type="molecule type" value="Genomic_DNA"/>
</dbReference>
<evidence type="ECO:0000256" key="1">
    <source>
        <dbReference type="ARBA" id="ARBA00022487"/>
    </source>
</evidence>
<dbReference type="Pfam" id="PF00561">
    <property type="entry name" value="Abhydrolase_1"/>
    <property type="match status" value="1"/>
</dbReference>
<keyword evidence="1 5" id="KW-0719">Serine esterase</keyword>
<feature type="binding site" evidence="5">
    <location>
        <position position="244"/>
    </location>
    <ligand>
        <name>substrate</name>
    </ligand>
</feature>
<proteinExistence type="inferred from homology"/>
<dbReference type="HAMAP" id="MF_01260">
    <property type="entry name" value="Carboxylester"/>
    <property type="match status" value="1"/>
</dbReference>
<dbReference type="Proteomes" id="UP000535589">
    <property type="component" value="Unassembled WGS sequence"/>
</dbReference>
<dbReference type="InterPro" id="IPR010076">
    <property type="entry name" value="BioH"/>
</dbReference>
<dbReference type="PANTHER" id="PTHR43798:SF31">
    <property type="entry name" value="AB HYDROLASE SUPERFAMILY PROTEIN YCLE"/>
    <property type="match status" value="1"/>
</dbReference>
<evidence type="ECO:0000256" key="5">
    <source>
        <dbReference type="HAMAP-Rule" id="MF_01260"/>
    </source>
</evidence>
<dbReference type="GO" id="GO:0005737">
    <property type="term" value="C:cytoplasm"/>
    <property type="evidence" value="ECO:0007669"/>
    <property type="project" value="UniProtKB-SubCell"/>
</dbReference>
<comment type="function">
    <text evidence="5">The physiological role of BioH is to remove the methyl group introduced by BioC when the pimeloyl moiety is complete. It allows to synthesize pimeloyl-ACP via the fatty acid synthetic pathway through the hydrolysis of the ester bonds of pimeloyl-ACP esters.</text>
</comment>
<comment type="subunit">
    <text evidence="5">Monomer.</text>
</comment>
<feature type="active site" description="Nucleophile" evidence="5">
    <location>
        <position position="91"/>
    </location>
</feature>
<feature type="domain" description="AB hydrolase-1" evidence="6">
    <location>
        <begin position="25"/>
        <end position="250"/>
    </location>
</feature>
<evidence type="ECO:0000313" key="7">
    <source>
        <dbReference type="EMBL" id="NLS13942.1"/>
    </source>
</evidence>
<dbReference type="Gene3D" id="3.40.50.1820">
    <property type="entry name" value="alpha/beta hydrolase"/>
    <property type="match status" value="1"/>
</dbReference>
<feature type="active site" evidence="5">
    <location>
        <position position="244"/>
    </location>
</feature>
<keyword evidence="8" id="KW-1185">Reference proteome</keyword>
<evidence type="ECO:0000313" key="8">
    <source>
        <dbReference type="Proteomes" id="UP000535589"/>
    </source>
</evidence>
<evidence type="ECO:0000256" key="3">
    <source>
        <dbReference type="ARBA" id="ARBA00022756"/>
    </source>
</evidence>
<dbReference type="RefSeq" id="WP_168837043.1">
    <property type="nucleotide sequence ID" value="NZ_JABAIK010000014.1"/>
</dbReference>
<comment type="pathway">
    <text evidence="5">Cofactor biosynthesis; biotin biosynthesis.</text>
</comment>
<name>A0A7X8YI21_9VIBR</name>
<keyword evidence="4 5" id="KW-0378">Hydrolase</keyword>
<dbReference type="GO" id="GO:0009102">
    <property type="term" value="P:biotin biosynthetic process"/>
    <property type="evidence" value="ECO:0007669"/>
    <property type="project" value="UniProtKB-UniRule"/>
</dbReference>
<dbReference type="UniPathway" id="UPA00078"/>
<dbReference type="GO" id="GO:0016020">
    <property type="term" value="C:membrane"/>
    <property type="evidence" value="ECO:0007669"/>
    <property type="project" value="TreeGrafter"/>
</dbReference>
<dbReference type="PANTHER" id="PTHR43798">
    <property type="entry name" value="MONOACYLGLYCEROL LIPASE"/>
    <property type="match status" value="1"/>
</dbReference>
<dbReference type="InterPro" id="IPR029058">
    <property type="entry name" value="AB_hydrolase_fold"/>
</dbReference>
<comment type="caution">
    <text evidence="7">The sequence shown here is derived from an EMBL/GenBank/DDBJ whole genome shotgun (WGS) entry which is preliminary data.</text>
</comment>
<dbReference type="InterPro" id="IPR000073">
    <property type="entry name" value="AB_hydrolase_1"/>
</dbReference>
<evidence type="ECO:0000256" key="2">
    <source>
        <dbReference type="ARBA" id="ARBA00022490"/>
    </source>
</evidence>
<protein>
    <recommendedName>
        <fullName evidence="5">Pimeloyl-[acyl-carrier protein] methyl ester esterase</fullName>
        <ecNumber evidence="5">3.1.1.85</ecNumber>
    </recommendedName>
    <alternativeName>
        <fullName evidence="5">Biotin synthesis protein BioH</fullName>
    </alternativeName>
    <alternativeName>
        <fullName evidence="5">Carboxylesterase BioH</fullName>
    </alternativeName>
</protein>
<comment type="catalytic activity">
    <reaction evidence="5">
        <text>6-carboxyhexanoyl-[ACP] methyl ester + H2O = 6-carboxyhexanoyl-[ACP] + methanol + H(+)</text>
        <dbReference type="Rhea" id="RHEA:42700"/>
        <dbReference type="Rhea" id="RHEA-COMP:9955"/>
        <dbReference type="Rhea" id="RHEA-COMP:10186"/>
        <dbReference type="ChEBI" id="CHEBI:15377"/>
        <dbReference type="ChEBI" id="CHEBI:15378"/>
        <dbReference type="ChEBI" id="CHEBI:17790"/>
        <dbReference type="ChEBI" id="CHEBI:78846"/>
        <dbReference type="ChEBI" id="CHEBI:82735"/>
        <dbReference type="EC" id="3.1.1.85"/>
    </reaction>
</comment>
<keyword evidence="2 5" id="KW-0963">Cytoplasm</keyword>
<feature type="active site" evidence="5">
    <location>
        <position position="216"/>
    </location>
</feature>
<keyword evidence="3 5" id="KW-0093">Biotin biosynthesis</keyword>